<accession>A0A8J6JB87</accession>
<feature type="domain" description="Serine aminopeptidase S33" evidence="1">
    <location>
        <begin position="29"/>
        <end position="294"/>
    </location>
</feature>
<dbReference type="Pfam" id="PF12146">
    <property type="entry name" value="Hydrolase_4"/>
    <property type="match status" value="1"/>
</dbReference>
<evidence type="ECO:0000313" key="2">
    <source>
        <dbReference type="EMBL" id="MBC5732147.1"/>
    </source>
</evidence>
<protein>
    <submittedName>
        <fullName evidence="2">Lysophospholipase</fullName>
    </submittedName>
</protein>
<dbReference type="InterPro" id="IPR051044">
    <property type="entry name" value="MAG_DAG_Lipase"/>
</dbReference>
<dbReference type="InterPro" id="IPR029058">
    <property type="entry name" value="AB_hydrolase_fold"/>
</dbReference>
<comment type="caution">
    <text evidence="2">The sequence shown here is derived from an EMBL/GenBank/DDBJ whole genome shotgun (WGS) entry which is preliminary data.</text>
</comment>
<evidence type="ECO:0000313" key="3">
    <source>
        <dbReference type="Proteomes" id="UP000661435"/>
    </source>
</evidence>
<dbReference type="PANTHER" id="PTHR11614">
    <property type="entry name" value="PHOSPHOLIPASE-RELATED"/>
    <property type="match status" value="1"/>
</dbReference>
<dbReference type="Gene3D" id="3.40.50.1820">
    <property type="entry name" value="alpha/beta hydrolase"/>
    <property type="match status" value="1"/>
</dbReference>
<dbReference type="Proteomes" id="UP000661435">
    <property type="component" value="Unassembled WGS sequence"/>
</dbReference>
<keyword evidence="3" id="KW-1185">Reference proteome</keyword>
<dbReference type="AlphaFoldDB" id="A0A8J6JB87"/>
<dbReference type="SUPFAM" id="SSF53474">
    <property type="entry name" value="alpha/beta-Hydrolases"/>
    <property type="match status" value="1"/>
</dbReference>
<proteinExistence type="predicted"/>
<gene>
    <name evidence="2" type="ORF">H8S57_00190</name>
</gene>
<sequence length="311" mass="34362">MATMREFTFPSSDGTHSVGAVWWLPDEGAPRAVVQLVHGISEYIGRYAPFARYLTDHGFAVVGHDHLGHGRTAKGREEYGWFAERDGWKYVLKDTHTLRQLAGEAYPGLPYFILGHSMGSFVTRGYLMFYPGTVDGAILSGTGQESAATVAAGRVLSALLCRLRGSRASSRLLNALSVGAYNRQFSPNRTGADWICTDEAVVDAYVQDPLCRFLPTVGMYHDMMVGLQLLVKPEHLRRMDPDTPVYFFAGDKDPVGASGAGVRKVANLFRQYGVRDVTVTLYPGGRHEMLNEPNKEQVFADTLAWLEAHMP</sequence>
<name>A0A8J6JB87_9FIRM</name>
<dbReference type="InterPro" id="IPR022742">
    <property type="entry name" value="Hydrolase_4"/>
</dbReference>
<evidence type="ECO:0000259" key="1">
    <source>
        <dbReference type="Pfam" id="PF12146"/>
    </source>
</evidence>
<reference evidence="2" key="1">
    <citation type="submission" date="2020-08" db="EMBL/GenBank/DDBJ databases">
        <title>Genome public.</title>
        <authorList>
            <person name="Liu C."/>
            <person name="Sun Q."/>
        </authorList>
    </citation>
    <scope>NUCLEOTIDE SEQUENCE</scope>
    <source>
        <strain evidence="2">NSJ-51</strain>
    </source>
</reference>
<organism evidence="2 3">
    <name type="scientific">Lawsonibacter hominis</name>
    <dbReference type="NCBI Taxonomy" id="2763053"/>
    <lineage>
        <taxon>Bacteria</taxon>
        <taxon>Bacillati</taxon>
        <taxon>Bacillota</taxon>
        <taxon>Clostridia</taxon>
        <taxon>Eubacteriales</taxon>
        <taxon>Oscillospiraceae</taxon>
        <taxon>Lawsonibacter</taxon>
    </lineage>
</organism>
<dbReference type="RefSeq" id="WP_186906107.1">
    <property type="nucleotide sequence ID" value="NZ_JACOPP010000001.1"/>
</dbReference>
<dbReference type="EMBL" id="JACOPP010000001">
    <property type="protein sequence ID" value="MBC5732147.1"/>
    <property type="molecule type" value="Genomic_DNA"/>
</dbReference>